<accession>A0A9C5Z6B1</accession>
<keyword evidence="2" id="KW-1185">Reference proteome</keyword>
<sequence>MEVSEITDLEQRFNAERDHFPPLCIVTSYEQPHCGNIWSSAEQPNPFVLARVTLLARQCLDYLERSLISPAQFIKPSRLFTPCGAIKERFFNSLCLLQ</sequence>
<evidence type="ECO:0000259" key="1">
    <source>
        <dbReference type="Pfam" id="PF17406"/>
    </source>
</evidence>
<organism evidence="2 3">
    <name type="scientific">Glossina fuscipes</name>
    <dbReference type="NCBI Taxonomy" id="7396"/>
    <lineage>
        <taxon>Eukaryota</taxon>
        <taxon>Metazoa</taxon>
        <taxon>Ecdysozoa</taxon>
        <taxon>Arthropoda</taxon>
        <taxon>Hexapoda</taxon>
        <taxon>Insecta</taxon>
        <taxon>Pterygota</taxon>
        <taxon>Neoptera</taxon>
        <taxon>Endopterygota</taxon>
        <taxon>Diptera</taxon>
        <taxon>Brachycera</taxon>
        <taxon>Muscomorpha</taxon>
        <taxon>Hippoboscoidea</taxon>
        <taxon>Glossinidae</taxon>
        <taxon>Glossina</taxon>
    </lineage>
</organism>
<dbReference type="Proteomes" id="UP000092443">
    <property type="component" value="Unplaced"/>
</dbReference>
<evidence type="ECO:0000313" key="2">
    <source>
        <dbReference type="Proteomes" id="UP000092443"/>
    </source>
</evidence>
<dbReference type="Pfam" id="PF17406">
    <property type="entry name" value="Nrap_D5"/>
    <property type="match status" value="1"/>
</dbReference>
<dbReference type="InterPro" id="IPR035370">
    <property type="entry name" value="Nrap_D5"/>
</dbReference>
<gene>
    <name evidence="3" type="primary">LOC119639486</name>
</gene>
<proteinExistence type="predicted"/>
<reference evidence="3" key="1">
    <citation type="submission" date="2025-08" db="UniProtKB">
        <authorList>
            <consortium name="RefSeq"/>
        </authorList>
    </citation>
    <scope>IDENTIFICATION</scope>
    <source>
        <tissue evidence="3">Whole body pupa</tissue>
    </source>
</reference>
<dbReference type="AlphaFoldDB" id="A0A9C5Z6B1"/>
<name>A0A9C5Z6B1_9MUSC</name>
<protein>
    <submittedName>
        <fullName evidence="3">Nucleolar protein 6-like</fullName>
    </submittedName>
</protein>
<feature type="domain" description="Nrap protein" evidence="1">
    <location>
        <begin position="2"/>
        <end position="82"/>
    </location>
</feature>
<evidence type="ECO:0000313" key="3">
    <source>
        <dbReference type="RefSeq" id="XP_037892823.1"/>
    </source>
</evidence>
<dbReference type="RefSeq" id="XP_037892823.1">
    <property type="nucleotide sequence ID" value="XM_038036895.1"/>
</dbReference>
<dbReference type="KEGG" id="gfs:119639486"/>
<dbReference type="GeneID" id="119639486"/>